<keyword evidence="3" id="KW-1185">Reference proteome</keyword>
<feature type="compositionally biased region" description="Low complexity" evidence="1">
    <location>
        <begin position="57"/>
        <end position="66"/>
    </location>
</feature>
<comment type="caution">
    <text evidence="2">The sequence shown here is derived from an EMBL/GenBank/DDBJ whole genome shotgun (WGS) entry which is preliminary data.</text>
</comment>
<feature type="region of interest" description="Disordered" evidence="1">
    <location>
        <begin position="215"/>
        <end position="235"/>
    </location>
</feature>
<sequence length="235" mass="23237">MALQAAAEILGLASSAAAAAALCALALLLRALGARGAPPRRAAVPKGPGPLGGGAGAPLPEGQGQALRAAPARRWSGQDPGADVEAFLERVGRQCDLELRALCESAVDAQSAQVMRDLEDEFGGGLVEPAGPEPGLDFWASARPATSEALEGSCRHAVDAIDGALDCVGAAVLKGLEDGEYAGSCTLHDDAQGDCACEVGVLSRQAAGAQVAAGHAGSTGDTVAAASERHRAAGG</sequence>
<evidence type="ECO:0000313" key="2">
    <source>
        <dbReference type="EMBL" id="CAK0819984.1"/>
    </source>
</evidence>
<evidence type="ECO:0000313" key="3">
    <source>
        <dbReference type="Proteomes" id="UP001189429"/>
    </source>
</evidence>
<organism evidence="2 3">
    <name type="scientific">Prorocentrum cordatum</name>
    <dbReference type="NCBI Taxonomy" id="2364126"/>
    <lineage>
        <taxon>Eukaryota</taxon>
        <taxon>Sar</taxon>
        <taxon>Alveolata</taxon>
        <taxon>Dinophyceae</taxon>
        <taxon>Prorocentrales</taxon>
        <taxon>Prorocentraceae</taxon>
        <taxon>Prorocentrum</taxon>
    </lineage>
</organism>
<accession>A0ABN9RMJ9</accession>
<feature type="region of interest" description="Disordered" evidence="1">
    <location>
        <begin position="38"/>
        <end position="79"/>
    </location>
</feature>
<gene>
    <name evidence="2" type="ORF">PCOR1329_LOCUS21817</name>
</gene>
<proteinExistence type="predicted"/>
<name>A0ABN9RMJ9_9DINO</name>
<dbReference type="Proteomes" id="UP001189429">
    <property type="component" value="Unassembled WGS sequence"/>
</dbReference>
<protein>
    <submittedName>
        <fullName evidence="2">Uncharacterized protein</fullName>
    </submittedName>
</protein>
<dbReference type="EMBL" id="CAUYUJ010007224">
    <property type="protein sequence ID" value="CAK0819984.1"/>
    <property type="molecule type" value="Genomic_DNA"/>
</dbReference>
<reference evidence="2" key="1">
    <citation type="submission" date="2023-10" db="EMBL/GenBank/DDBJ databases">
        <authorList>
            <person name="Chen Y."/>
            <person name="Shah S."/>
            <person name="Dougan E. K."/>
            <person name="Thang M."/>
            <person name="Chan C."/>
        </authorList>
    </citation>
    <scope>NUCLEOTIDE SEQUENCE [LARGE SCALE GENOMIC DNA]</scope>
</reference>
<evidence type="ECO:0000256" key="1">
    <source>
        <dbReference type="SAM" id="MobiDB-lite"/>
    </source>
</evidence>